<evidence type="ECO:0000256" key="6">
    <source>
        <dbReference type="ARBA" id="ARBA00023136"/>
    </source>
</evidence>
<dbReference type="InterPro" id="IPR005017">
    <property type="entry name" value="OMPP1/FadL/TodX"/>
</dbReference>
<dbReference type="EMBL" id="CDOD01000034">
    <property type="protein sequence ID" value="CEN37302.1"/>
    <property type="molecule type" value="Genomic_DNA"/>
</dbReference>
<feature type="chain" id="PRO_5002132334" description="Transporter" evidence="8">
    <location>
        <begin position="19"/>
        <end position="522"/>
    </location>
</feature>
<keyword evidence="3" id="KW-1134">Transmembrane beta strand</keyword>
<keyword evidence="4" id="KW-0812">Transmembrane</keyword>
<accession>A0A0B7HHE8</accession>
<name>A0A0B7HHE8_9FLAO</name>
<gene>
    <name evidence="9" type="ORF">CCYN2B_40064</name>
</gene>
<evidence type="ECO:0000313" key="10">
    <source>
        <dbReference type="Proteomes" id="UP000038055"/>
    </source>
</evidence>
<dbReference type="RefSeq" id="WP_041993055.1">
    <property type="nucleotide sequence ID" value="NZ_CDOD01000034.1"/>
</dbReference>
<dbReference type="SUPFAM" id="SSF56935">
    <property type="entry name" value="Porins"/>
    <property type="match status" value="1"/>
</dbReference>
<keyword evidence="10" id="KW-1185">Reference proteome</keyword>
<evidence type="ECO:0000256" key="3">
    <source>
        <dbReference type="ARBA" id="ARBA00022452"/>
    </source>
</evidence>
<dbReference type="AlphaFoldDB" id="A0A0B7HHE8"/>
<dbReference type="Pfam" id="PF03349">
    <property type="entry name" value="Toluene_X"/>
    <property type="match status" value="1"/>
</dbReference>
<dbReference type="GO" id="GO:0009279">
    <property type="term" value="C:cell outer membrane"/>
    <property type="evidence" value="ECO:0007669"/>
    <property type="project" value="UniProtKB-SubCell"/>
</dbReference>
<dbReference type="Proteomes" id="UP000038055">
    <property type="component" value="Unassembled WGS sequence"/>
</dbReference>
<keyword evidence="7" id="KW-0998">Cell outer membrane</keyword>
<evidence type="ECO:0000256" key="4">
    <source>
        <dbReference type="ARBA" id="ARBA00022692"/>
    </source>
</evidence>
<evidence type="ECO:0000256" key="5">
    <source>
        <dbReference type="ARBA" id="ARBA00022729"/>
    </source>
</evidence>
<keyword evidence="6" id="KW-0472">Membrane</keyword>
<proteinExistence type="inferred from homology"/>
<evidence type="ECO:0000256" key="1">
    <source>
        <dbReference type="ARBA" id="ARBA00004571"/>
    </source>
</evidence>
<protein>
    <recommendedName>
        <fullName evidence="11">Transporter</fullName>
    </recommendedName>
</protein>
<dbReference type="PANTHER" id="PTHR35093:SF8">
    <property type="entry name" value="OUTER MEMBRANE PROTEIN NMB0088-RELATED"/>
    <property type="match status" value="1"/>
</dbReference>
<comment type="similarity">
    <text evidence="2">Belongs to the OmpP1/FadL family.</text>
</comment>
<evidence type="ECO:0000256" key="2">
    <source>
        <dbReference type="ARBA" id="ARBA00008163"/>
    </source>
</evidence>
<evidence type="ECO:0000256" key="8">
    <source>
        <dbReference type="SAM" id="SignalP"/>
    </source>
</evidence>
<organism evidence="9 10">
    <name type="scientific">Capnocytophaga cynodegmi</name>
    <dbReference type="NCBI Taxonomy" id="28189"/>
    <lineage>
        <taxon>Bacteria</taxon>
        <taxon>Pseudomonadati</taxon>
        <taxon>Bacteroidota</taxon>
        <taxon>Flavobacteriia</taxon>
        <taxon>Flavobacteriales</taxon>
        <taxon>Flavobacteriaceae</taxon>
        <taxon>Capnocytophaga</taxon>
    </lineage>
</organism>
<reference evidence="10" key="1">
    <citation type="submission" date="2015-01" db="EMBL/GenBank/DDBJ databases">
        <authorList>
            <person name="MANFREDI Pablo"/>
        </authorList>
    </citation>
    <scope>NUCLEOTIDE SEQUENCE [LARGE SCALE GENOMIC DNA]</scope>
    <source>
        <strain evidence="10">Ccyn2B</strain>
    </source>
</reference>
<feature type="signal peptide" evidence="8">
    <location>
        <begin position="1"/>
        <end position="18"/>
    </location>
</feature>
<evidence type="ECO:0008006" key="11">
    <source>
        <dbReference type="Google" id="ProtNLM"/>
    </source>
</evidence>
<keyword evidence="5 8" id="KW-0732">Signal</keyword>
<evidence type="ECO:0000313" key="9">
    <source>
        <dbReference type="EMBL" id="CEN37302.1"/>
    </source>
</evidence>
<dbReference type="PANTHER" id="PTHR35093">
    <property type="entry name" value="OUTER MEMBRANE PROTEIN NMB0088-RELATED"/>
    <property type="match status" value="1"/>
</dbReference>
<dbReference type="Gene3D" id="2.40.160.60">
    <property type="entry name" value="Outer membrane protein transport protein (OMPP1/FadL/TodX)"/>
    <property type="match status" value="2"/>
</dbReference>
<sequence>MKNTFLTALFLTGMAVSAQNITDALRYSTEDLNGTARYKAMSGAFGALGGDFSSLGINPAGSAVFSGSEIGFTIGNETIKDKNTYLSTQNDSKSSDFSFSQFGVAFSIPNYSKEAKWKKFSLAFNYQTTKNFDDRDLSFGGTTRNNNLSDYFLYYANGVQQQDLMLDEYRNKVKVGTSSLSELYDRMGSSNRAFKLRNAILGYTVGLVDPKIGRREISTSDSDQLADAILQESEYVKNVPDGTLTRQSFNILTKGDITKYNFNFATQHGDNIYLGLNLNSHRVDFYSITSHREFYETNSNIKNTFFKNELKTTGSGFSFQLGAIAKLTKELRMGLSYSSPTWYRLQDETTQYLETNNGDFFAKPNVIAIYDEYKLRTPGSWTGSLAYIFGKKGIISLDYVYKDYSNISFGSGMNDENTIIQRELGSSSLIRFGGEYRINALSLRAGWRYEKSPYNSAEKYIGDLNGYSFGAGYSFGSIRLDVSYDIAKQDNMFQMYESVLTTPAKISSTRSNLLFTLSAKLF</sequence>
<evidence type="ECO:0000256" key="7">
    <source>
        <dbReference type="ARBA" id="ARBA00023237"/>
    </source>
</evidence>
<comment type="subcellular location">
    <subcellularLocation>
        <location evidence="1">Cell outer membrane</location>
        <topology evidence="1">Multi-pass membrane protein</topology>
    </subcellularLocation>
</comment>
<dbReference type="GO" id="GO:0015483">
    <property type="term" value="F:long-chain fatty acid transporting porin activity"/>
    <property type="evidence" value="ECO:0007669"/>
    <property type="project" value="TreeGrafter"/>
</dbReference>